<evidence type="ECO:0000259" key="7">
    <source>
        <dbReference type="PROSITE" id="PS50110"/>
    </source>
</evidence>
<feature type="domain" description="HTH luxR-type" evidence="6">
    <location>
        <begin position="154"/>
        <end position="219"/>
    </location>
</feature>
<dbReference type="GO" id="GO:0006355">
    <property type="term" value="P:regulation of DNA-templated transcription"/>
    <property type="evidence" value="ECO:0007669"/>
    <property type="project" value="InterPro"/>
</dbReference>
<dbReference type="CDD" id="cd06170">
    <property type="entry name" value="LuxR_C_like"/>
    <property type="match status" value="1"/>
</dbReference>
<dbReference type="Pfam" id="PF00072">
    <property type="entry name" value="Response_reg"/>
    <property type="match status" value="1"/>
</dbReference>
<evidence type="ECO:0000256" key="5">
    <source>
        <dbReference type="PROSITE-ProRule" id="PRU00169"/>
    </source>
</evidence>
<dbReference type="Proteomes" id="UP000033615">
    <property type="component" value="Unassembled WGS sequence"/>
</dbReference>
<evidence type="ECO:0000256" key="4">
    <source>
        <dbReference type="ARBA" id="ARBA00023163"/>
    </source>
</evidence>
<dbReference type="PANTHER" id="PTHR43214">
    <property type="entry name" value="TWO-COMPONENT RESPONSE REGULATOR"/>
    <property type="match status" value="1"/>
</dbReference>
<gene>
    <name evidence="8" type="ORF">VT50_0235620</name>
</gene>
<evidence type="ECO:0000256" key="3">
    <source>
        <dbReference type="ARBA" id="ARBA00023125"/>
    </source>
</evidence>
<evidence type="ECO:0000256" key="1">
    <source>
        <dbReference type="ARBA" id="ARBA00022553"/>
    </source>
</evidence>
<evidence type="ECO:0000259" key="6">
    <source>
        <dbReference type="PROSITE" id="PS50043"/>
    </source>
</evidence>
<dbReference type="AlphaFoldDB" id="A0A1V4CUH6"/>
<feature type="modified residue" description="4-aspartylphosphate" evidence="5">
    <location>
        <position position="57"/>
    </location>
</feature>
<dbReference type="PROSITE" id="PS00622">
    <property type="entry name" value="HTH_LUXR_1"/>
    <property type="match status" value="1"/>
</dbReference>
<dbReference type="SMART" id="SM00421">
    <property type="entry name" value="HTH_LUXR"/>
    <property type="match status" value="1"/>
</dbReference>
<comment type="caution">
    <text evidence="8">The sequence shown here is derived from an EMBL/GenBank/DDBJ whole genome shotgun (WGS) entry which is preliminary data.</text>
</comment>
<keyword evidence="1 5" id="KW-0597">Phosphoprotein</keyword>
<keyword evidence="4" id="KW-0804">Transcription</keyword>
<dbReference type="OrthoDB" id="9808843at2"/>
<name>A0A1V4CUH6_9ACTN</name>
<keyword evidence="3 8" id="KW-0238">DNA-binding</keyword>
<proteinExistence type="predicted"/>
<evidence type="ECO:0000313" key="8">
    <source>
        <dbReference type="EMBL" id="OPF70845.1"/>
    </source>
</evidence>
<protein>
    <submittedName>
        <fullName evidence="8">DNA-binding response regulator</fullName>
    </submittedName>
</protein>
<dbReference type="CDD" id="cd17535">
    <property type="entry name" value="REC_NarL-like"/>
    <property type="match status" value="1"/>
</dbReference>
<keyword evidence="2" id="KW-0805">Transcription regulation</keyword>
<organism evidence="8 9">
    <name type="scientific">Streptomyces antioxidans</name>
    <dbReference type="NCBI Taxonomy" id="1507734"/>
    <lineage>
        <taxon>Bacteria</taxon>
        <taxon>Bacillati</taxon>
        <taxon>Actinomycetota</taxon>
        <taxon>Actinomycetes</taxon>
        <taxon>Kitasatosporales</taxon>
        <taxon>Streptomycetaceae</taxon>
        <taxon>Streptomyces</taxon>
    </lineage>
</organism>
<accession>A0A1V4CUH6</accession>
<dbReference type="InterPro" id="IPR011006">
    <property type="entry name" value="CheY-like_superfamily"/>
</dbReference>
<keyword evidence="9" id="KW-1185">Reference proteome</keyword>
<evidence type="ECO:0000256" key="2">
    <source>
        <dbReference type="ARBA" id="ARBA00023015"/>
    </source>
</evidence>
<dbReference type="PROSITE" id="PS50110">
    <property type="entry name" value="RESPONSE_REGULATORY"/>
    <property type="match status" value="1"/>
</dbReference>
<sequence length="226" mass="24103">MTTTIRVLIADDQMMVRQGFTVLLNAEPDIEVVGQAVDGADAIAQVAELAPDVVLMDIRMPGVGGIEATRRLTEPASGATVKVLVLTTFDLDEYVYEALRAGASGFLLKDASADELAHAVRVVAAGDALLAPNITKRLIGEFSRVTAAAPRGPLRARVGDLTERETEVLTLIAQGLSNAEIAERLVVAEQTVKTHVSRILFKLGLRDRTQAAVFAYETGLVRPSAL</sequence>
<feature type="domain" description="Response regulatory" evidence="7">
    <location>
        <begin position="6"/>
        <end position="124"/>
    </location>
</feature>
<dbReference type="RefSeq" id="WP_046085000.1">
    <property type="nucleotide sequence ID" value="NZ_LAKD02000132.1"/>
</dbReference>
<dbReference type="InterPro" id="IPR039420">
    <property type="entry name" value="WalR-like"/>
</dbReference>
<dbReference type="Pfam" id="PF00196">
    <property type="entry name" value="GerE"/>
    <property type="match status" value="1"/>
</dbReference>
<evidence type="ECO:0000313" key="9">
    <source>
        <dbReference type="Proteomes" id="UP000033615"/>
    </source>
</evidence>
<dbReference type="GO" id="GO:0003677">
    <property type="term" value="F:DNA binding"/>
    <property type="evidence" value="ECO:0007669"/>
    <property type="project" value="UniProtKB-KW"/>
</dbReference>
<dbReference type="EMBL" id="LAKD02000132">
    <property type="protein sequence ID" value="OPF70845.1"/>
    <property type="molecule type" value="Genomic_DNA"/>
</dbReference>
<dbReference type="Gene3D" id="3.40.50.2300">
    <property type="match status" value="1"/>
</dbReference>
<dbReference type="SUPFAM" id="SSF52172">
    <property type="entry name" value="CheY-like"/>
    <property type="match status" value="1"/>
</dbReference>
<dbReference type="SMART" id="SM00448">
    <property type="entry name" value="REC"/>
    <property type="match status" value="1"/>
</dbReference>
<reference evidence="8" key="1">
    <citation type="submission" date="2016-12" db="EMBL/GenBank/DDBJ databases">
        <title>Genome sequence of Streptomyces antioxidans MUSC 164.</title>
        <authorList>
            <person name="Lee L.-H."/>
            <person name="Ser H.-L."/>
        </authorList>
    </citation>
    <scope>NUCLEOTIDE SEQUENCE [LARGE SCALE GENOMIC DNA]</scope>
    <source>
        <strain evidence="8">MUSC 164</strain>
    </source>
</reference>
<dbReference type="InterPro" id="IPR000792">
    <property type="entry name" value="Tscrpt_reg_LuxR_C"/>
</dbReference>
<dbReference type="PANTHER" id="PTHR43214:SF24">
    <property type="entry name" value="TRANSCRIPTIONAL REGULATORY PROTEIN NARL-RELATED"/>
    <property type="match status" value="1"/>
</dbReference>
<dbReference type="InterPro" id="IPR001789">
    <property type="entry name" value="Sig_transdc_resp-reg_receiver"/>
</dbReference>
<dbReference type="PRINTS" id="PR00038">
    <property type="entry name" value="HTHLUXR"/>
</dbReference>
<dbReference type="GO" id="GO:0000160">
    <property type="term" value="P:phosphorelay signal transduction system"/>
    <property type="evidence" value="ECO:0007669"/>
    <property type="project" value="InterPro"/>
</dbReference>
<dbReference type="InterPro" id="IPR058245">
    <property type="entry name" value="NreC/VraR/RcsB-like_REC"/>
</dbReference>
<dbReference type="PROSITE" id="PS50043">
    <property type="entry name" value="HTH_LUXR_2"/>
    <property type="match status" value="1"/>
</dbReference>